<evidence type="ECO:0000256" key="6">
    <source>
        <dbReference type="ARBA" id="ARBA00023136"/>
    </source>
</evidence>
<dbReference type="InterPro" id="IPR036890">
    <property type="entry name" value="HATPase_C_sf"/>
</dbReference>
<dbReference type="InterPro" id="IPR003661">
    <property type="entry name" value="HisK_dim/P_dom"/>
</dbReference>
<reference evidence="9 10" key="1">
    <citation type="submission" date="2020-08" db="EMBL/GenBank/DDBJ databases">
        <title>Genomic Encyclopedia of Type Strains, Phase IV (KMG-V): Genome sequencing to study the core and pangenomes of soil and plant-associated prokaryotes.</title>
        <authorList>
            <person name="Whitman W."/>
        </authorList>
    </citation>
    <scope>NUCLEOTIDE SEQUENCE [LARGE SCALE GENOMIC DNA]</scope>
    <source>
        <strain evidence="9 10">S3M1</strain>
    </source>
</reference>
<dbReference type="NCBIfam" id="TIGR00229">
    <property type="entry name" value="sensory_box"/>
    <property type="match status" value="1"/>
</dbReference>
<dbReference type="PROSITE" id="PS50112">
    <property type="entry name" value="PAS"/>
    <property type="match status" value="1"/>
</dbReference>
<evidence type="ECO:0000256" key="3">
    <source>
        <dbReference type="ARBA" id="ARBA00022553"/>
    </source>
</evidence>
<dbReference type="AlphaFoldDB" id="A0A7W8ZN44"/>
<dbReference type="Pfam" id="PF13426">
    <property type="entry name" value="PAS_9"/>
    <property type="match status" value="1"/>
</dbReference>
<dbReference type="CDD" id="cd00130">
    <property type="entry name" value="PAS"/>
    <property type="match status" value="1"/>
</dbReference>
<accession>A0A7W8ZN44</accession>
<dbReference type="EMBL" id="JACHCE010000004">
    <property type="protein sequence ID" value="MBB5637062.1"/>
    <property type="molecule type" value="Genomic_DNA"/>
</dbReference>
<dbReference type="InterPro" id="IPR000014">
    <property type="entry name" value="PAS"/>
</dbReference>
<dbReference type="SUPFAM" id="SSF55785">
    <property type="entry name" value="PYP-like sensor domain (PAS domain)"/>
    <property type="match status" value="1"/>
</dbReference>
<dbReference type="SMART" id="SM00387">
    <property type="entry name" value="HATPase_c"/>
    <property type="match status" value="1"/>
</dbReference>
<dbReference type="PROSITE" id="PS50109">
    <property type="entry name" value="HIS_KIN"/>
    <property type="match status" value="1"/>
</dbReference>
<dbReference type="Pfam" id="PF00512">
    <property type="entry name" value="HisKA"/>
    <property type="match status" value="1"/>
</dbReference>
<dbReference type="GO" id="GO:0016020">
    <property type="term" value="C:membrane"/>
    <property type="evidence" value="ECO:0007669"/>
    <property type="project" value="UniProtKB-SubCell"/>
</dbReference>
<name>A0A7W8ZN44_9SPHI</name>
<comment type="catalytic activity">
    <reaction evidence="1">
        <text>ATP + protein L-histidine = ADP + protein N-phospho-L-histidine.</text>
        <dbReference type="EC" id="2.7.13.3"/>
    </reaction>
</comment>
<keyword evidence="9" id="KW-0378">Hydrolase</keyword>
<dbReference type="PANTHER" id="PTHR42878:SF13">
    <property type="entry name" value="HISTIDINE KINASE"/>
    <property type="match status" value="1"/>
</dbReference>
<dbReference type="Gene3D" id="1.10.287.130">
    <property type="match status" value="1"/>
</dbReference>
<dbReference type="InterPro" id="IPR005467">
    <property type="entry name" value="His_kinase_dom"/>
</dbReference>
<evidence type="ECO:0000313" key="9">
    <source>
        <dbReference type="EMBL" id="MBB5637062.1"/>
    </source>
</evidence>
<feature type="domain" description="PAS" evidence="8">
    <location>
        <begin position="13"/>
        <end position="58"/>
    </location>
</feature>
<evidence type="ECO:0000259" key="7">
    <source>
        <dbReference type="PROSITE" id="PS50109"/>
    </source>
</evidence>
<dbReference type="InterPro" id="IPR003594">
    <property type="entry name" value="HATPase_dom"/>
</dbReference>
<dbReference type="Gene3D" id="3.30.565.10">
    <property type="entry name" value="Histidine kinase-like ATPase, C-terminal domain"/>
    <property type="match status" value="1"/>
</dbReference>
<dbReference type="InterPro" id="IPR004358">
    <property type="entry name" value="Sig_transdc_His_kin-like_C"/>
</dbReference>
<dbReference type="PRINTS" id="PR00344">
    <property type="entry name" value="BCTRLSENSOR"/>
</dbReference>
<organism evidence="9 10">
    <name type="scientific">Pedobacter cryoconitis</name>
    <dbReference type="NCBI Taxonomy" id="188932"/>
    <lineage>
        <taxon>Bacteria</taxon>
        <taxon>Pseudomonadati</taxon>
        <taxon>Bacteroidota</taxon>
        <taxon>Sphingobacteriia</taxon>
        <taxon>Sphingobacteriales</taxon>
        <taxon>Sphingobacteriaceae</taxon>
        <taxon>Pedobacter</taxon>
    </lineage>
</organism>
<dbReference type="GO" id="GO:0000156">
    <property type="term" value="F:phosphorelay response regulator activity"/>
    <property type="evidence" value="ECO:0007669"/>
    <property type="project" value="TreeGrafter"/>
</dbReference>
<dbReference type="SUPFAM" id="SSF55874">
    <property type="entry name" value="ATPase domain of HSP90 chaperone/DNA topoisomerase II/histidine kinase"/>
    <property type="match status" value="1"/>
</dbReference>
<dbReference type="Proteomes" id="UP000537204">
    <property type="component" value="Unassembled WGS sequence"/>
</dbReference>
<evidence type="ECO:0000259" key="8">
    <source>
        <dbReference type="PROSITE" id="PS50112"/>
    </source>
</evidence>
<dbReference type="PANTHER" id="PTHR42878">
    <property type="entry name" value="TWO-COMPONENT HISTIDINE KINASE"/>
    <property type="match status" value="1"/>
</dbReference>
<dbReference type="InterPro" id="IPR035965">
    <property type="entry name" value="PAS-like_dom_sf"/>
</dbReference>
<gene>
    <name evidence="9" type="ORF">HDE68_002975</name>
</gene>
<dbReference type="RefSeq" id="WP_183882950.1">
    <property type="nucleotide sequence ID" value="NZ_JACHCE010000004.1"/>
</dbReference>
<evidence type="ECO:0000313" key="10">
    <source>
        <dbReference type="Proteomes" id="UP000537204"/>
    </source>
</evidence>
<dbReference type="Gene3D" id="3.30.450.20">
    <property type="entry name" value="PAS domain"/>
    <property type="match status" value="1"/>
</dbReference>
<keyword evidence="3" id="KW-0597">Phosphoprotein</keyword>
<dbReference type="CDD" id="cd00075">
    <property type="entry name" value="HATPase"/>
    <property type="match status" value="1"/>
</dbReference>
<evidence type="ECO:0000256" key="2">
    <source>
        <dbReference type="ARBA" id="ARBA00012438"/>
    </source>
</evidence>
<feature type="domain" description="Histidine kinase" evidence="7">
    <location>
        <begin position="164"/>
        <end position="375"/>
    </location>
</feature>
<sequence>MSSDPKEPNNSGLENNFEDFLEHSLSGYISTNPRGEIIRINSKLLEWLGYNKEDLIGKRMTGLLAMGSRIFYETHLSPLLKLHGSFEEVAAELLLKDGSKLHILLNGYIRNDENNKPLFIRLNVYKATERKVYEENLRHAVIDAEKTLLKEREMATLREQFIAVLGHDLRNPLGAIKSGASLLTRSASSDRDKSIVGMIKKSSLRMEELIANVMDFARVRLGGGLSLDLKDVFIEPIILHVIEELRITFPERIVTVDFEVKKTINCDADRISQLLSNLVANALTHGSPNEPVKVIARIALNYFELIVSNGGKPIPEDALETLFEPFTREASSPSQQGLGLGLYIAAQIANAHGGNLAVTSNTTGTSFIFRMPVYIID</sequence>
<dbReference type="EC" id="2.7.13.3" evidence="2"/>
<evidence type="ECO:0000256" key="5">
    <source>
        <dbReference type="ARBA" id="ARBA00022777"/>
    </source>
</evidence>
<evidence type="ECO:0000256" key="4">
    <source>
        <dbReference type="ARBA" id="ARBA00022679"/>
    </source>
</evidence>
<protein>
    <recommendedName>
        <fullName evidence="2">histidine kinase</fullName>
        <ecNumber evidence="2">2.7.13.3</ecNumber>
    </recommendedName>
</protein>
<dbReference type="SUPFAM" id="SSF47384">
    <property type="entry name" value="Homodimeric domain of signal transducing histidine kinase"/>
    <property type="match status" value="1"/>
</dbReference>
<dbReference type="InterPro" id="IPR036097">
    <property type="entry name" value="HisK_dim/P_sf"/>
</dbReference>
<keyword evidence="4" id="KW-0808">Transferase</keyword>
<dbReference type="GO" id="GO:0016787">
    <property type="term" value="F:hydrolase activity"/>
    <property type="evidence" value="ECO:0007669"/>
    <property type="project" value="UniProtKB-KW"/>
</dbReference>
<evidence type="ECO:0000256" key="1">
    <source>
        <dbReference type="ARBA" id="ARBA00000085"/>
    </source>
</evidence>
<dbReference type="SMART" id="SM00091">
    <property type="entry name" value="PAS"/>
    <property type="match status" value="1"/>
</dbReference>
<dbReference type="SMART" id="SM00388">
    <property type="entry name" value="HisKA"/>
    <property type="match status" value="1"/>
</dbReference>
<keyword evidence="6" id="KW-0472">Membrane</keyword>
<dbReference type="GO" id="GO:0000155">
    <property type="term" value="F:phosphorelay sensor kinase activity"/>
    <property type="evidence" value="ECO:0007669"/>
    <property type="project" value="InterPro"/>
</dbReference>
<dbReference type="GO" id="GO:0007234">
    <property type="term" value="P:osmosensory signaling via phosphorelay pathway"/>
    <property type="evidence" value="ECO:0007669"/>
    <property type="project" value="TreeGrafter"/>
</dbReference>
<dbReference type="InterPro" id="IPR050351">
    <property type="entry name" value="BphY/WalK/GraS-like"/>
</dbReference>
<dbReference type="Pfam" id="PF02518">
    <property type="entry name" value="HATPase_c"/>
    <property type="match status" value="1"/>
</dbReference>
<dbReference type="CDD" id="cd00082">
    <property type="entry name" value="HisKA"/>
    <property type="match status" value="1"/>
</dbReference>
<comment type="caution">
    <text evidence="9">The sequence shown here is derived from an EMBL/GenBank/DDBJ whole genome shotgun (WGS) entry which is preliminary data.</text>
</comment>
<dbReference type="GO" id="GO:0030295">
    <property type="term" value="F:protein kinase activator activity"/>
    <property type="evidence" value="ECO:0007669"/>
    <property type="project" value="TreeGrafter"/>
</dbReference>
<keyword evidence="5" id="KW-0418">Kinase</keyword>
<proteinExistence type="predicted"/>